<dbReference type="InterPro" id="IPR011032">
    <property type="entry name" value="GroES-like_sf"/>
</dbReference>
<sequence length="381" mass="40537">MALNSTMQGVVWEGTPFQMNVTNLAEPTILNQTDAIVQVTLSAICGTDLHTYHGVYGSQEVPWVMGHEAIGLIHDVGSAVSSLTIGDKVVIPDQASDGHLDMGAPDLVAFGLGLDYGLATGCQAEYVRVPFADESLIHIPSSSSNSSTNLTAPNLDLDYLFVSDIFATGWSALDFSGFEAGESVAVFGAGPVGLLSAYSAVLRGATRVYLVDHVHERLRLGESIGAIPIDFTASDPVEQILKHEPNGVRRSVDCVGFEALNGSLEHQENEVIMNMVAVTATGGGIGQVGVFSASADSPGTPLGRTMSPTVQFPSSDFFNKGLRFQAGGVDPKHLAPQLVELIESGKARPSFIVSSIIDIAQAPEYYRRFDQHQETKVVIQF</sequence>
<dbReference type="SUPFAM" id="SSF51735">
    <property type="entry name" value="NAD(P)-binding Rossmann-fold domains"/>
    <property type="match status" value="1"/>
</dbReference>
<gene>
    <name evidence="10" type="ORF">L228DRAFT_219369</name>
</gene>
<dbReference type="Gene3D" id="3.90.180.10">
    <property type="entry name" value="Medium-chain alcohol dehydrogenases, catalytic domain"/>
    <property type="match status" value="1"/>
</dbReference>
<keyword evidence="3 7" id="KW-0479">Metal-binding</keyword>
<dbReference type="OMA" id="YHGVYGS"/>
<keyword evidence="11" id="KW-1185">Reference proteome</keyword>
<comment type="cofactor">
    <cofactor evidence="1 7">
        <name>Zn(2+)</name>
        <dbReference type="ChEBI" id="CHEBI:29105"/>
    </cofactor>
</comment>
<dbReference type="InterPro" id="IPR013154">
    <property type="entry name" value="ADH-like_N"/>
</dbReference>
<dbReference type="AlphaFoldDB" id="A0A165H7T5"/>
<evidence type="ECO:0000259" key="8">
    <source>
        <dbReference type="Pfam" id="PF00107"/>
    </source>
</evidence>
<dbReference type="Proteomes" id="UP000076632">
    <property type="component" value="Unassembled WGS sequence"/>
</dbReference>
<dbReference type="InterPro" id="IPR013149">
    <property type="entry name" value="ADH-like_C"/>
</dbReference>
<feature type="domain" description="Alcohol dehydrogenase-like N-terminal" evidence="9">
    <location>
        <begin position="32"/>
        <end position="140"/>
    </location>
</feature>
<evidence type="ECO:0000256" key="2">
    <source>
        <dbReference type="ARBA" id="ARBA00008072"/>
    </source>
</evidence>
<name>A0A165H7T5_XYLHT</name>
<protein>
    <submittedName>
        <fullName evidence="10">GroES-like protein</fullName>
    </submittedName>
</protein>
<dbReference type="InParanoid" id="A0A165H7T5"/>
<dbReference type="CDD" id="cd08282">
    <property type="entry name" value="PFDH_like"/>
    <property type="match status" value="1"/>
</dbReference>
<organism evidence="10 11">
    <name type="scientific">Xylona heveae (strain CBS 132557 / TC161)</name>
    <dbReference type="NCBI Taxonomy" id="1328760"/>
    <lineage>
        <taxon>Eukaryota</taxon>
        <taxon>Fungi</taxon>
        <taxon>Dikarya</taxon>
        <taxon>Ascomycota</taxon>
        <taxon>Pezizomycotina</taxon>
        <taxon>Xylonomycetes</taxon>
        <taxon>Xylonales</taxon>
        <taxon>Xylonaceae</taxon>
        <taxon>Xylona</taxon>
    </lineage>
</organism>
<reference evidence="10 11" key="1">
    <citation type="journal article" date="2016" name="Fungal Biol.">
        <title>The genome of Xylona heveae provides a window into fungal endophytism.</title>
        <authorList>
            <person name="Gazis R."/>
            <person name="Kuo A."/>
            <person name="Riley R."/>
            <person name="LaButti K."/>
            <person name="Lipzen A."/>
            <person name="Lin J."/>
            <person name="Amirebrahimi M."/>
            <person name="Hesse C.N."/>
            <person name="Spatafora J.W."/>
            <person name="Henrissat B."/>
            <person name="Hainaut M."/>
            <person name="Grigoriev I.V."/>
            <person name="Hibbett D.S."/>
        </authorList>
    </citation>
    <scope>NUCLEOTIDE SEQUENCE [LARGE SCALE GENOMIC DNA]</scope>
    <source>
        <strain evidence="10 11">TC161</strain>
    </source>
</reference>
<evidence type="ECO:0000313" key="10">
    <source>
        <dbReference type="EMBL" id="KZF23104.1"/>
    </source>
</evidence>
<dbReference type="RefSeq" id="XP_018188659.1">
    <property type="nucleotide sequence ID" value="XM_018330212.1"/>
</dbReference>
<evidence type="ECO:0000313" key="11">
    <source>
        <dbReference type="Proteomes" id="UP000076632"/>
    </source>
</evidence>
<dbReference type="SUPFAM" id="SSF50129">
    <property type="entry name" value="GroES-like"/>
    <property type="match status" value="1"/>
</dbReference>
<evidence type="ECO:0000256" key="6">
    <source>
        <dbReference type="ARBA" id="ARBA00023027"/>
    </source>
</evidence>
<evidence type="ECO:0000256" key="4">
    <source>
        <dbReference type="ARBA" id="ARBA00022833"/>
    </source>
</evidence>
<dbReference type="Gene3D" id="3.40.50.720">
    <property type="entry name" value="NAD(P)-binding Rossmann-like Domain"/>
    <property type="match status" value="1"/>
</dbReference>
<dbReference type="PROSITE" id="PS00059">
    <property type="entry name" value="ADH_ZINC"/>
    <property type="match status" value="1"/>
</dbReference>
<keyword evidence="4 7" id="KW-0862">Zinc</keyword>
<dbReference type="GO" id="GO:0016491">
    <property type="term" value="F:oxidoreductase activity"/>
    <property type="evidence" value="ECO:0007669"/>
    <property type="project" value="UniProtKB-KW"/>
</dbReference>
<evidence type="ECO:0000256" key="5">
    <source>
        <dbReference type="ARBA" id="ARBA00023002"/>
    </source>
</evidence>
<evidence type="ECO:0000259" key="9">
    <source>
        <dbReference type="Pfam" id="PF08240"/>
    </source>
</evidence>
<feature type="domain" description="Alcohol dehydrogenase-like C-terminal" evidence="8">
    <location>
        <begin position="191"/>
        <end position="266"/>
    </location>
</feature>
<comment type="similarity">
    <text evidence="2 7">Belongs to the zinc-containing alcohol dehydrogenase family.</text>
</comment>
<dbReference type="GeneID" id="28895349"/>
<evidence type="ECO:0000256" key="7">
    <source>
        <dbReference type="RuleBase" id="RU361277"/>
    </source>
</evidence>
<dbReference type="InterPro" id="IPR036291">
    <property type="entry name" value="NAD(P)-bd_dom_sf"/>
</dbReference>
<keyword evidence="5" id="KW-0560">Oxidoreductase</keyword>
<evidence type="ECO:0000256" key="1">
    <source>
        <dbReference type="ARBA" id="ARBA00001947"/>
    </source>
</evidence>
<dbReference type="STRING" id="1328760.A0A165H7T5"/>
<dbReference type="EMBL" id="KV407457">
    <property type="protein sequence ID" value="KZF23104.1"/>
    <property type="molecule type" value="Genomic_DNA"/>
</dbReference>
<dbReference type="Pfam" id="PF00107">
    <property type="entry name" value="ADH_zinc_N"/>
    <property type="match status" value="1"/>
</dbReference>
<accession>A0A165H7T5</accession>
<dbReference type="OrthoDB" id="256333at2759"/>
<dbReference type="PANTHER" id="PTHR42813:SF3">
    <property type="entry name" value="GLUTATHIONE-INDEPENDENT FORMALDEHYDE DEHYDROGENASE"/>
    <property type="match status" value="1"/>
</dbReference>
<evidence type="ECO:0000256" key="3">
    <source>
        <dbReference type="ARBA" id="ARBA00022723"/>
    </source>
</evidence>
<dbReference type="PANTHER" id="PTHR42813">
    <property type="entry name" value="ZINC-TYPE ALCOHOL DEHYDROGENASE-LIKE"/>
    <property type="match status" value="1"/>
</dbReference>
<dbReference type="GO" id="GO:0008270">
    <property type="term" value="F:zinc ion binding"/>
    <property type="evidence" value="ECO:0007669"/>
    <property type="project" value="InterPro"/>
</dbReference>
<dbReference type="InterPro" id="IPR002328">
    <property type="entry name" value="ADH_Zn_CS"/>
</dbReference>
<proteinExistence type="inferred from homology"/>
<keyword evidence="6" id="KW-0520">NAD</keyword>
<dbReference type="Pfam" id="PF08240">
    <property type="entry name" value="ADH_N"/>
    <property type="match status" value="1"/>
</dbReference>